<protein>
    <submittedName>
        <fullName evidence="2">Uncharacterized protein</fullName>
    </submittedName>
</protein>
<feature type="compositionally biased region" description="Basic and acidic residues" evidence="1">
    <location>
        <begin position="1"/>
        <end position="14"/>
    </location>
</feature>
<evidence type="ECO:0000313" key="3">
    <source>
        <dbReference type="Proteomes" id="UP001558613"/>
    </source>
</evidence>
<dbReference type="Proteomes" id="UP001558613">
    <property type="component" value="Unassembled WGS sequence"/>
</dbReference>
<organism evidence="2 3">
    <name type="scientific">Cirrhinus molitorella</name>
    <name type="common">mud carp</name>
    <dbReference type="NCBI Taxonomy" id="172907"/>
    <lineage>
        <taxon>Eukaryota</taxon>
        <taxon>Metazoa</taxon>
        <taxon>Chordata</taxon>
        <taxon>Craniata</taxon>
        <taxon>Vertebrata</taxon>
        <taxon>Euteleostomi</taxon>
        <taxon>Actinopterygii</taxon>
        <taxon>Neopterygii</taxon>
        <taxon>Teleostei</taxon>
        <taxon>Ostariophysi</taxon>
        <taxon>Cypriniformes</taxon>
        <taxon>Cyprinidae</taxon>
        <taxon>Labeoninae</taxon>
        <taxon>Labeonini</taxon>
        <taxon>Cirrhinus</taxon>
    </lineage>
</organism>
<keyword evidence="3" id="KW-1185">Reference proteome</keyword>
<accession>A0ABR3MVT9</accession>
<name>A0ABR3MVT9_9TELE</name>
<evidence type="ECO:0000313" key="2">
    <source>
        <dbReference type="EMBL" id="KAL1268660.1"/>
    </source>
</evidence>
<sequence>MNEKEESDTLHMADMDEDPPYLAVVEGPQSPTINVEQQPGKSSVEEELQSERRKRIQLEMKLYCSTAEILRTSCKDKVTVLAGILHLSLVKVFFGWRQDCQIKIPSVLSVNMLLALRI</sequence>
<dbReference type="EMBL" id="JAYMGO010000009">
    <property type="protein sequence ID" value="KAL1268660.1"/>
    <property type="molecule type" value="Genomic_DNA"/>
</dbReference>
<evidence type="ECO:0000256" key="1">
    <source>
        <dbReference type="SAM" id="MobiDB-lite"/>
    </source>
</evidence>
<proteinExistence type="predicted"/>
<feature type="region of interest" description="Disordered" evidence="1">
    <location>
        <begin position="1"/>
        <end position="21"/>
    </location>
</feature>
<reference evidence="2 3" key="1">
    <citation type="submission" date="2023-09" db="EMBL/GenBank/DDBJ databases">
        <authorList>
            <person name="Wang M."/>
        </authorList>
    </citation>
    <scope>NUCLEOTIDE SEQUENCE [LARGE SCALE GENOMIC DNA]</scope>
    <source>
        <strain evidence="2">GT-2023</strain>
        <tissue evidence="2">Liver</tissue>
    </source>
</reference>
<comment type="caution">
    <text evidence="2">The sequence shown here is derived from an EMBL/GenBank/DDBJ whole genome shotgun (WGS) entry which is preliminary data.</text>
</comment>
<gene>
    <name evidence="2" type="ORF">QQF64_034023</name>
</gene>